<feature type="non-terminal residue" evidence="1">
    <location>
        <position position="1"/>
    </location>
</feature>
<name>A0A392R4D4_9FABA</name>
<evidence type="ECO:0000313" key="1">
    <source>
        <dbReference type="EMBL" id="MCI31089.1"/>
    </source>
</evidence>
<comment type="caution">
    <text evidence="1">The sequence shown here is derived from an EMBL/GenBank/DDBJ whole genome shotgun (WGS) entry which is preliminary data.</text>
</comment>
<accession>A0A392R4D4</accession>
<organism evidence="1 2">
    <name type="scientific">Trifolium medium</name>
    <dbReference type="NCBI Taxonomy" id="97028"/>
    <lineage>
        <taxon>Eukaryota</taxon>
        <taxon>Viridiplantae</taxon>
        <taxon>Streptophyta</taxon>
        <taxon>Embryophyta</taxon>
        <taxon>Tracheophyta</taxon>
        <taxon>Spermatophyta</taxon>
        <taxon>Magnoliopsida</taxon>
        <taxon>eudicotyledons</taxon>
        <taxon>Gunneridae</taxon>
        <taxon>Pentapetalae</taxon>
        <taxon>rosids</taxon>
        <taxon>fabids</taxon>
        <taxon>Fabales</taxon>
        <taxon>Fabaceae</taxon>
        <taxon>Papilionoideae</taxon>
        <taxon>50 kb inversion clade</taxon>
        <taxon>NPAAA clade</taxon>
        <taxon>Hologalegina</taxon>
        <taxon>IRL clade</taxon>
        <taxon>Trifolieae</taxon>
        <taxon>Trifolium</taxon>
    </lineage>
</organism>
<proteinExistence type="predicted"/>
<keyword evidence="2" id="KW-1185">Reference proteome</keyword>
<dbReference type="Proteomes" id="UP000265520">
    <property type="component" value="Unassembled WGS sequence"/>
</dbReference>
<protein>
    <submittedName>
        <fullName evidence="1">Uncharacterized protein</fullName>
    </submittedName>
</protein>
<dbReference type="AlphaFoldDB" id="A0A392R4D4"/>
<dbReference type="EMBL" id="LXQA010184587">
    <property type="protein sequence ID" value="MCI31089.1"/>
    <property type="molecule type" value="Genomic_DNA"/>
</dbReference>
<sequence>NHWLIPPLIHELAPWLIDEIRAVILPVSSMDDVVVWKKEKDCVLSTKDAYNHLFPPLVTLHSSCLMYS</sequence>
<reference evidence="1 2" key="1">
    <citation type="journal article" date="2018" name="Front. Plant Sci.">
        <title>Red Clover (Trifolium pratense) and Zigzag Clover (T. medium) - A Picture of Genomic Similarities and Differences.</title>
        <authorList>
            <person name="Dluhosova J."/>
            <person name="Istvanek J."/>
            <person name="Nedelnik J."/>
            <person name="Repkova J."/>
        </authorList>
    </citation>
    <scope>NUCLEOTIDE SEQUENCE [LARGE SCALE GENOMIC DNA]</scope>
    <source>
        <strain evidence="2">cv. 10/8</strain>
        <tissue evidence="1">Leaf</tissue>
    </source>
</reference>
<evidence type="ECO:0000313" key="2">
    <source>
        <dbReference type="Proteomes" id="UP000265520"/>
    </source>
</evidence>